<dbReference type="InterPro" id="IPR001789">
    <property type="entry name" value="Sig_transdc_resp-reg_receiver"/>
</dbReference>
<feature type="modified residue" description="4-aspartylphosphate" evidence="2">
    <location>
        <position position="53"/>
    </location>
</feature>
<dbReference type="STRING" id="1477437.SAMN05444682_11519"/>
<dbReference type="AlphaFoldDB" id="A0A1I3UTR8"/>
<dbReference type="Proteomes" id="UP000198670">
    <property type="component" value="Unassembled WGS sequence"/>
</dbReference>
<dbReference type="PROSITE" id="PS50110">
    <property type="entry name" value="RESPONSE_REGULATORY"/>
    <property type="match status" value="1"/>
</dbReference>
<feature type="domain" description="Response regulatory" evidence="3">
    <location>
        <begin position="4"/>
        <end position="116"/>
    </location>
</feature>
<dbReference type="InterPro" id="IPR050595">
    <property type="entry name" value="Bact_response_regulator"/>
</dbReference>
<name>A0A1I3UTR8_9SPHI</name>
<keyword evidence="1 2" id="KW-0597">Phosphoprotein</keyword>
<evidence type="ECO:0000259" key="3">
    <source>
        <dbReference type="PROSITE" id="PS50110"/>
    </source>
</evidence>
<protein>
    <submittedName>
        <fullName evidence="4">Response regulator receiver domain-containing protein</fullName>
    </submittedName>
</protein>
<proteinExistence type="predicted"/>
<organism evidence="4 5">
    <name type="scientific">Parapedobacter indicus</name>
    <dbReference type="NCBI Taxonomy" id="1477437"/>
    <lineage>
        <taxon>Bacteria</taxon>
        <taxon>Pseudomonadati</taxon>
        <taxon>Bacteroidota</taxon>
        <taxon>Sphingobacteriia</taxon>
        <taxon>Sphingobacteriales</taxon>
        <taxon>Sphingobacteriaceae</taxon>
        <taxon>Parapedobacter</taxon>
    </lineage>
</organism>
<dbReference type="InterPro" id="IPR011006">
    <property type="entry name" value="CheY-like_superfamily"/>
</dbReference>
<dbReference type="Gene3D" id="3.40.50.2300">
    <property type="match status" value="1"/>
</dbReference>
<dbReference type="EMBL" id="FOQO01000015">
    <property type="protein sequence ID" value="SFJ85247.1"/>
    <property type="molecule type" value="Genomic_DNA"/>
</dbReference>
<dbReference type="PANTHER" id="PTHR44591:SF3">
    <property type="entry name" value="RESPONSE REGULATORY DOMAIN-CONTAINING PROTEIN"/>
    <property type="match status" value="1"/>
</dbReference>
<dbReference type="GO" id="GO:0000160">
    <property type="term" value="P:phosphorelay signal transduction system"/>
    <property type="evidence" value="ECO:0007669"/>
    <property type="project" value="InterPro"/>
</dbReference>
<keyword evidence="5" id="KW-1185">Reference proteome</keyword>
<sequence length="117" mass="13166">MKKQIVVVEDNYSIRELIEYILEDYQIEVISFGTAGDFRNAMAGVNPDLYLLDIMLPDGNGVDLCQELKAEPASRETPIIMMSAHFDEGQVECGAEDFIAKPFDIDNLISRIEHQIA</sequence>
<evidence type="ECO:0000313" key="5">
    <source>
        <dbReference type="Proteomes" id="UP000198670"/>
    </source>
</evidence>
<evidence type="ECO:0000256" key="1">
    <source>
        <dbReference type="ARBA" id="ARBA00022553"/>
    </source>
</evidence>
<dbReference type="PANTHER" id="PTHR44591">
    <property type="entry name" value="STRESS RESPONSE REGULATOR PROTEIN 1"/>
    <property type="match status" value="1"/>
</dbReference>
<evidence type="ECO:0000313" key="4">
    <source>
        <dbReference type="EMBL" id="SFJ85247.1"/>
    </source>
</evidence>
<gene>
    <name evidence="4" type="ORF">SAMN05444682_11519</name>
</gene>
<dbReference type="Pfam" id="PF00072">
    <property type="entry name" value="Response_reg"/>
    <property type="match status" value="1"/>
</dbReference>
<accession>A0A1I3UTR8</accession>
<dbReference type="RefSeq" id="WP_090631875.1">
    <property type="nucleotide sequence ID" value="NZ_FOQO01000015.1"/>
</dbReference>
<evidence type="ECO:0000256" key="2">
    <source>
        <dbReference type="PROSITE-ProRule" id="PRU00169"/>
    </source>
</evidence>
<dbReference type="SMART" id="SM00448">
    <property type="entry name" value="REC"/>
    <property type="match status" value="1"/>
</dbReference>
<dbReference type="SUPFAM" id="SSF52172">
    <property type="entry name" value="CheY-like"/>
    <property type="match status" value="1"/>
</dbReference>
<dbReference type="OrthoDB" id="5432534at2"/>
<reference evidence="4 5" key="1">
    <citation type="submission" date="2016-10" db="EMBL/GenBank/DDBJ databases">
        <authorList>
            <person name="de Groot N.N."/>
        </authorList>
    </citation>
    <scope>NUCLEOTIDE SEQUENCE [LARGE SCALE GENOMIC DNA]</scope>
    <source>
        <strain evidence="4 5">RK1</strain>
    </source>
</reference>